<sequence>MSITSLAQSVAVHVLTRLPMEPAPGGGGVVNPTPAAPTALSNLVNKLLGLIAWGGTAAGVAGVLITGTMMAISVKRGESSEHMSRLGLVLGGCILIAVAGPVANYFLGSGGGGGATQGGAQ</sequence>
<proteinExistence type="predicted"/>
<dbReference type="AlphaFoldDB" id="A0AAJ6L179"/>
<accession>A0AAJ6L179</accession>
<dbReference type="KEGG" id="mprn:Q3V37_18875"/>
<name>A0AAJ6L179_9ACTN</name>
<dbReference type="RefSeq" id="WP_231640073.1">
    <property type="nucleotide sequence ID" value="NZ_CP130472.1"/>
</dbReference>
<evidence type="ECO:0000313" key="2">
    <source>
        <dbReference type="EMBL" id="WLS43466.1"/>
    </source>
</evidence>
<keyword evidence="3" id="KW-1185">Reference proteome</keyword>
<protein>
    <recommendedName>
        <fullName evidence="4">Conjugal transfer protein TrbC</fullName>
    </recommendedName>
</protein>
<organism evidence="2 3">
    <name type="scientific">Micromonospora profundi</name>
    <dbReference type="NCBI Taxonomy" id="1420889"/>
    <lineage>
        <taxon>Bacteria</taxon>
        <taxon>Bacillati</taxon>
        <taxon>Actinomycetota</taxon>
        <taxon>Actinomycetes</taxon>
        <taxon>Micromonosporales</taxon>
        <taxon>Micromonosporaceae</taxon>
        <taxon>Micromonospora</taxon>
    </lineage>
</organism>
<keyword evidence="1" id="KW-0812">Transmembrane</keyword>
<feature type="transmembrane region" description="Helical" evidence="1">
    <location>
        <begin position="50"/>
        <end position="74"/>
    </location>
</feature>
<keyword evidence="1" id="KW-1133">Transmembrane helix</keyword>
<reference evidence="2 3" key="1">
    <citation type="submission" date="2023-07" db="EMBL/GenBank/DDBJ databases">
        <title>Micromonospora profundi TRM 95458 converts glycerol to a new osmotic compound.</title>
        <authorList>
            <person name="Lu D."/>
        </authorList>
    </citation>
    <scope>NUCLEOTIDE SEQUENCE [LARGE SCALE GENOMIC DNA]</scope>
    <source>
        <strain evidence="2 3">TRM95458</strain>
    </source>
</reference>
<dbReference type="EMBL" id="CP130472">
    <property type="protein sequence ID" value="WLS43466.1"/>
    <property type="molecule type" value="Genomic_DNA"/>
</dbReference>
<feature type="transmembrane region" description="Helical" evidence="1">
    <location>
        <begin position="86"/>
        <end position="107"/>
    </location>
</feature>
<evidence type="ECO:0000313" key="3">
    <source>
        <dbReference type="Proteomes" id="UP001235874"/>
    </source>
</evidence>
<dbReference type="Proteomes" id="UP001235874">
    <property type="component" value="Chromosome"/>
</dbReference>
<evidence type="ECO:0000256" key="1">
    <source>
        <dbReference type="SAM" id="Phobius"/>
    </source>
</evidence>
<keyword evidence="1" id="KW-0472">Membrane</keyword>
<gene>
    <name evidence="2" type="ORF">Q3V37_18875</name>
</gene>
<evidence type="ECO:0008006" key="4">
    <source>
        <dbReference type="Google" id="ProtNLM"/>
    </source>
</evidence>